<dbReference type="NCBIfam" id="TIGR01035">
    <property type="entry name" value="hemA"/>
    <property type="match status" value="1"/>
</dbReference>
<dbReference type="CDD" id="cd05213">
    <property type="entry name" value="NAD_bind_Glutamyl_tRNA_reduct"/>
    <property type="match status" value="1"/>
</dbReference>
<dbReference type="PANTHER" id="PTHR43013">
    <property type="entry name" value="GLUTAMYL-TRNA REDUCTASE"/>
    <property type="match status" value="1"/>
</dbReference>
<comment type="subunit">
    <text evidence="8">Homodimer.</text>
</comment>
<sequence>MESLQFRSIGISYKTAPLEIREQIALNEDEAKALMLKVQEFFGGSDILVVSTCNRTEIYYNAPQDFNVAIAKLLLIEKGLINTEAYLSYFTFYASQDAAARHLFEVATGLHSQVVGDMQIPNQVKHAYQWSVDLGMAGPFLHRLLHTIFFANKRVAQETSFRDGAASTSYVAVELIEHVTTLKENPSILVVGVGEIGTDVCRNLKEKKYTNIKVINRTRAKAEQLALELGFEVGDFENVEEEIRKADVVISSIQRDEPFITKELLRKQSLYSFKYLIDLSVPRSVAMDAEQVPGVIVYNIDNIQQRANEALTRRLASIPQVEAIITQALDEFGDWSKEMVVSPTIQKLKNALEQIRQEELARYMKSMNEDEAAKVDKITSSMMQKILKLPVLQLKAACKRGEAETLIDVLNDLFNLEQQPERK</sequence>
<comment type="caution">
    <text evidence="13">The sequence shown here is derived from an EMBL/GenBank/DDBJ whole genome shotgun (WGS) entry which is preliminary data.</text>
</comment>
<evidence type="ECO:0000259" key="12">
    <source>
        <dbReference type="Pfam" id="PF05201"/>
    </source>
</evidence>
<proteinExistence type="inferred from homology"/>
<dbReference type="Pfam" id="PF01488">
    <property type="entry name" value="Shikimate_DH"/>
    <property type="match status" value="1"/>
</dbReference>
<evidence type="ECO:0000256" key="4">
    <source>
        <dbReference type="ARBA" id="ARBA00022857"/>
    </source>
</evidence>
<comment type="function">
    <text evidence="8">Catalyzes the NADPH-dependent reduction of glutamyl-tRNA(Glu) to glutamate 1-semialdehyde (GSA).</text>
</comment>
<feature type="binding site" evidence="8">
    <location>
        <position position="123"/>
    </location>
    <ligand>
        <name>substrate</name>
    </ligand>
</feature>
<comment type="catalytic activity">
    <reaction evidence="7 8 9">
        <text>(S)-4-amino-5-oxopentanoate + tRNA(Glu) + NADP(+) = L-glutamyl-tRNA(Glu) + NADPH + H(+)</text>
        <dbReference type="Rhea" id="RHEA:12344"/>
        <dbReference type="Rhea" id="RHEA-COMP:9663"/>
        <dbReference type="Rhea" id="RHEA-COMP:9680"/>
        <dbReference type="ChEBI" id="CHEBI:15378"/>
        <dbReference type="ChEBI" id="CHEBI:57501"/>
        <dbReference type="ChEBI" id="CHEBI:57783"/>
        <dbReference type="ChEBI" id="CHEBI:58349"/>
        <dbReference type="ChEBI" id="CHEBI:78442"/>
        <dbReference type="ChEBI" id="CHEBI:78520"/>
        <dbReference type="EC" id="1.2.1.70"/>
    </reaction>
</comment>
<dbReference type="Gene3D" id="3.40.50.720">
    <property type="entry name" value="NAD(P)-binding Rossmann-like Domain"/>
    <property type="match status" value="1"/>
</dbReference>
<evidence type="ECO:0000256" key="5">
    <source>
        <dbReference type="ARBA" id="ARBA00023002"/>
    </source>
</evidence>
<evidence type="ECO:0000256" key="8">
    <source>
        <dbReference type="HAMAP-Rule" id="MF_00087"/>
    </source>
</evidence>
<evidence type="ECO:0000256" key="3">
    <source>
        <dbReference type="ARBA" id="ARBA00012970"/>
    </source>
</evidence>
<dbReference type="InterPro" id="IPR015896">
    <property type="entry name" value="4pyrrol_synth_GluRdtase_dimer"/>
</dbReference>
<dbReference type="SUPFAM" id="SSF51735">
    <property type="entry name" value="NAD(P)-binding Rossmann-fold domains"/>
    <property type="match status" value="1"/>
</dbReference>
<feature type="binding site" evidence="8">
    <location>
        <begin position="192"/>
        <end position="197"/>
    </location>
    <ligand>
        <name>NADP(+)</name>
        <dbReference type="ChEBI" id="CHEBI:58349"/>
    </ligand>
</feature>
<comment type="miscellaneous">
    <text evidence="8">During catalysis, the active site Cys acts as a nucleophile attacking the alpha-carbonyl group of tRNA-bound glutamate with the formation of a thioester intermediate between enzyme and glutamate, and the concomitant release of tRNA(Glu). The thioester intermediate is finally reduced by direct hydride transfer from NADPH, to form the product GSA.</text>
</comment>
<dbReference type="InterPro" id="IPR036453">
    <property type="entry name" value="GluRdtase_dimer_dom_sf"/>
</dbReference>
<dbReference type="InterPro" id="IPR015895">
    <property type="entry name" value="4pyrrol_synth_GluRdtase_N"/>
</dbReference>
<accession>A0ABT1FWK7</accession>
<keyword evidence="4 8" id="KW-0521">NADP</keyword>
<dbReference type="InterPro" id="IPR006151">
    <property type="entry name" value="Shikm_DH/Glu-tRNA_Rdtase"/>
</dbReference>
<reference evidence="13 14" key="1">
    <citation type="submission" date="2022-06" db="EMBL/GenBank/DDBJ databases">
        <title>Runella sp. S5 genome sequencing.</title>
        <authorList>
            <person name="Park S."/>
        </authorList>
    </citation>
    <scope>NUCLEOTIDE SEQUENCE [LARGE SCALE GENOMIC DNA]</scope>
    <source>
        <strain evidence="13 14">S5</strain>
    </source>
</reference>
<dbReference type="EC" id="1.2.1.70" evidence="3 8"/>
<keyword evidence="5 8" id="KW-0560">Oxidoreductase</keyword>
<evidence type="ECO:0000259" key="10">
    <source>
        <dbReference type="Pfam" id="PF00745"/>
    </source>
</evidence>
<protein>
    <recommendedName>
        <fullName evidence="3 8">Glutamyl-tRNA reductase</fullName>
        <shortName evidence="8">GluTR</shortName>
        <ecNumber evidence="3 8">1.2.1.70</ecNumber>
    </recommendedName>
</protein>
<feature type="binding site" evidence="8">
    <location>
        <begin position="52"/>
        <end position="55"/>
    </location>
    <ligand>
        <name>substrate</name>
    </ligand>
</feature>
<feature type="binding site" evidence="8">
    <location>
        <begin position="117"/>
        <end position="119"/>
    </location>
    <ligand>
        <name>substrate</name>
    </ligand>
</feature>
<dbReference type="Pfam" id="PF00745">
    <property type="entry name" value="GlutR_dimer"/>
    <property type="match status" value="1"/>
</dbReference>
<dbReference type="PANTHER" id="PTHR43013:SF1">
    <property type="entry name" value="GLUTAMYL-TRNA REDUCTASE"/>
    <property type="match status" value="1"/>
</dbReference>
<dbReference type="Gene3D" id="3.30.460.30">
    <property type="entry name" value="Glutamyl-tRNA reductase, N-terminal domain"/>
    <property type="match status" value="1"/>
</dbReference>
<dbReference type="HAMAP" id="MF_00087">
    <property type="entry name" value="Glu_tRNA_reductase"/>
    <property type="match status" value="1"/>
</dbReference>
<evidence type="ECO:0000256" key="1">
    <source>
        <dbReference type="ARBA" id="ARBA00005059"/>
    </source>
</evidence>
<keyword evidence="14" id="KW-1185">Reference proteome</keyword>
<feature type="domain" description="Tetrapyrrole biosynthesis glutamyl-tRNA reductase dimerisation" evidence="10">
    <location>
        <begin position="320"/>
        <end position="416"/>
    </location>
</feature>
<dbReference type="InterPro" id="IPR036291">
    <property type="entry name" value="NAD(P)-bd_dom_sf"/>
</dbReference>
<evidence type="ECO:0000256" key="7">
    <source>
        <dbReference type="ARBA" id="ARBA00047464"/>
    </source>
</evidence>
<name>A0ABT1FWK7_9BACT</name>
<dbReference type="EMBL" id="JAMZEL010000018">
    <property type="protein sequence ID" value="MCP1386154.1"/>
    <property type="molecule type" value="Genomic_DNA"/>
</dbReference>
<dbReference type="PIRSF" id="PIRSF000445">
    <property type="entry name" value="4pyrrol_synth_GluRdtase"/>
    <property type="match status" value="1"/>
</dbReference>
<feature type="binding site" evidence="8">
    <location>
        <position position="112"/>
    </location>
    <ligand>
        <name>substrate</name>
    </ligand>
</feature>
<organism evidence="13 14">
    <name type="scientific">Runella salmonicolor</name>
    <dbReference type="NCBI Taxonomy" id="2950278"/>
    <lineage>
        <taxon>Bacteria</taxon>
        <taxon>Pseudomonadati</taxon>
        <taxon>Bacteroidota</taxon>
        <taxon>Cytophagia</taxon>
        <taxon>Cytophagales</taxon>
        <taxon>Spirosomataceae</taxon>
        <taxon>Runella</taxon>
    </lineage>
</organism>
<feature type="domain" description="Quinate/shikimate 5-dehydrogenase/glutamyl-tRNA reductase" evidence="11">
    <location>
        <begin position="185"/>
        <end position="305"/>
    </location>
</feature>
<comment type="similarity">
    <text evidence="2 8 9">Belongs to the glutamyl-tRNA reductase family.</text>
</comment>
<keyword evidence="6 8" id="KW-0627">Porphyrin biosynthesis</keyword>
<evidence type="ECO:0000313" key="13">
    <source>
        <dbReference type="EMBL" id="MCP1386154.1"/>
    </source>
</evidence>
<feature type="domain" description="Glutamyl-tRNA reductase N-terminal" evidence="12">
    <location>
        <begin position="9"/>
        <end position="159"/>
    </location>
</feature>
<dbReference type="GO" id="GO:0008883">
    <property type="term" value="F:glutamyl-tRNA reductase activity"/>
    <property type="evidence" value="ECO:0007669"/>
    <property type="project" value="UniProtKB-EC"/>
</dbReference>
<feature type="site" description="Important for activity" evidence="8">
    <location>
        <position position="102"/>
    </location>
</feature>
<comment type="domain">
    <text evidence="8">Possesses an unusual extended V-shaped dimeric structure with each monomer consisting of three distinct domains arranged along a curved 'spinal' alpha-helix. The N-terminal catalytic domain specifically recognizes the glutamate moiety of the substrate. The second domain is the NADPH-binding domain, and the third C-terminal domain is responsible for dimerization.</text>
</comment>
<dbReference type="InterPro" id="IPR000343">
    <property type="entry name" value="4pyrrol_synth_GluRdtase"/>
</dbReference>
<dbReference type="SUPFAM" id="SSF69742">
    <property type="entry name" value="Glutamyl tRNA-reductase catalytic, N-terminal domain"/>
    <property type="match status" value="1"/>
</dbReference>
<comment type="pathway">
    <text evidence="1 8 9">Porphyrin-containing compound metabolism; protoporphyrin-IX biosynthesis; 5-aminolevulinate from L-glutamyl-tRNA(Glu): step 1/2.</text>
</comment>
<evidence type="ECO:0000313" key="14">
    <source>
        <dbReference type="Proteomes" id="UP001204772"/>
    </source>
</evidence>
<dbReference type="Proteomes" id="UP001204772">
    <property type="component" value="Unassembled WGS sequence"/>
</dbReference>
<evidence type="ECO:0000256" key="6">
    <source>
        <dbReference type="ARBA" id="ARBA00023244"/>
    </source>
</evidence>
<evidence type="ECO:0000256" key="9">
    <source>
        <dbReference type="RuleBase" id="RU000584"/>
    </source>
</evidence>
<dbReference type="InterPro" id="IPR036343">
    <property type="entry name" value="GluRdtase_N_sf"/>
</dbReference>
<dbReference type="RefSeq" id="WP_253532853.1">
    <property type="nucleotide sequence ID" value="NZ_JAMZEL010000018.1"/>
</dbReference>
<gene>
    <name evidence="8 13" type="primary">hemA</name>
    <name evidence="13" type="ORF">NCI00_27185</name>
</gene>
<dbReference type="Pfam" id="PF05201">
    <property type="entry name" value="GlutR_N"/>
    <property type="match status" value="1"/>
</dbReference>
<feature type="active site" description="Nucleophile" evidence="8">
    <location>
        <position position="53"/>
    </location>
</feature>
<evidence type="ECO:0000256" key="2">
    <source>
        <dbReference type="ARBA" id="ARBA00005916"/>
    </source>
</evidence>
<dbReference type="SUPFAM" id="SSF69075">
    <property type="entry name" value="Glutamyl tRNA-reductase dimerization domain"/>
    <property type="match status" value="1"/>
</dbReference>
<evidence type="ECO:0000259" key="11">
    <source>
        <dbReference type="Pfam" id="PF01488"/>
    </source>
</evidence>